<comment type="caution">
    <text evidence="5">Lacks conserved residue(s) required for the propagation of feature annotation.</text>
</comment>
<evidence type="ECO:0000256" key="6">
    <source>
        <dbReference type="SAM" id="MobiDB-lite"/>
    </source>
</evidence>
<dbReference type="SUPFAM" id="SSF52743">
    <property type="entry name" value="Subtilisin-like"/>
    <property type="match status" value="1"/>
</dbReference>
<organism evidence="8 9">
    <name type="scientific">Haloglomus irregulare</name>
    <dbReference type="NCBI Taxonomy" id="2234134"/>
    <lineage>
        <taxon>Archaea</taxon>
        <taxon>Methanobacteriati</taxon>
        <taxon>Methanobacteriota</taxon>
        <taxon>Stenosarchaea group</taxon>
        <taxon>Halobacteria</taxon>
        <taxon>Halobacteriales</taxon>
        <taxon>Natronomonadaceae</taxon>
        <taxon>Haloglomus</taxon>
    </lineage>
</organism>
<dbReference type="Gene3D" id="3.40.50.200">
    <property type="entry name" value="Peptidase S8/S53 domain"/>
    <property type="match status" value="1"/>
</dbReference>
<gene>
    <name evidence="8" type="ORF">DP107_13550</name>
</gene>
<comment type="caution">
    <text evidence="8">The sequence shown here is derived from an EMBL/GenBank/DDBJ whole genome shotgun (WGS) entry which is preliminary data.</text>
</comment>
<feature type="domain" description="Peptidase S8/S53" evidence="7">
    <location>
        <begin position="101"/>
        <end position="184"/>
    </location>
</feature>
<evidence type="ECO:0000313" key="8">
    <source>
        <dbReference type="EMBL" id="TSD10008.1"/>
    </source>
</evidence>
<evidence type="ECO:0000313" key="9">
    <source>
        <dbReference type="Proteomes" id="UP000319894"/>
    </source>
</evidence>
<evidence type="ECO:0000256" key="3">
    <source>
        <dbReference type="ARBA" id="ARBA00022801"/>
    </source>
</evidence>
<dbReference type="Pfam" id="PF00082">
    <property type="entry name" value="Peptidase_S8"/>
    <property type="match status" value="1"/>
</dbReference>
<sequence length="212" mass="22100">MTGLGAAEQPEETNVGIKPGARGAEREANRRADSVRKTIDLGHVGRVVVGRFSEQAHRKLENRRGVQYVEPNYTAQKLGETLPAGIDRVDADVLHSEGTAGSGATVAILDTGVDDDHPDLADNTDPSLGAAFGSSCGSESGDCRFGREGYNGNDCNYEWSDDDHGSHVAGTANAVRGNSEGVDEVRSKQNGTDIVVTATDTDGATGSGSRGI</sequence>
<comment type="similarity">
    <text evidence="1 5">Belongs to the peptidase S8 family.</text>
</comment>
<dbReference type="OrthoDB" id="341609at2157"/>
<dbReference type="EMBL" id="QMDX01000009">
    <property type="protein sequence ID" value="TSD10008.1"/>
    <property type="molecule type" value="Genomic_DNA"/>
</dbReference>
<evidence type="ECO:0000256" key="4">
    <source>
        <dbReference type="ARBA" id="ARBA00022825"/>
    </source>
</evidence>
<dbReference type="PANTHER" id="PTHR43806">
    <property type="entry name" value="PEPTIDASE S8"/>
    <property type="match status" value="1"/>
</dbReference>
<evidence type="ECO:0000256" key="2">
    <source>
        <dbReference type="ARBA" id="ARBA00022670"/>
    </source>
</evidence>
<keyword evidence="2" id="KW-0645">Protease</keyword>
<evidence type="ECO:0000259" key="7">
    <source>
        <dbReference type="Pfam" id="PF00082"/>
    </source>
</evidence>
<keyword evidence="3" id="KW-0378">Hydrolase</keyword>
<keyword evidence="4" id="KW-0720">Serine protease</keyword>
<dbReference type="GO" id="GO:0004252">
    <property type="term" value="F:serine-type endopeptidase activity"/>
    <property type="evidence" value="ECO:0007669"/>
    <property type="project" value="InterPro"/>
</dbReference>
<evidence type="ECO:0000256" key="5">
    <source>
        <dbReference type="PROSITE-ProRule" id="PRU01240"/>
    </source>
</evidence>
<dbReference type="InterPro" id="IPR023827">
    <property type="entry name" value="Peptidase_S8_Asp-AS"/>
</dbReference>
<reference evidence="8 9" key="1">
    <citation type="submission" date="2018-06" db="EMBL/GenBank/DDBJ databases">
        <title>Natronomonas sp. F16-60 a new haloarchaeon isolated from a solar saltern of Isla Cristina, Huelva, Spain.</title>
        <authorList>
            <person name="Duran-Viseras A."/>
            <person name="Sanchez-Porro C."/>
            <person name="Ventosa A."/>
        </authorList>
    </citation>
    <scope>NUCLEOTIDE SEQUENCE [LARGE SCALE GENOMIC DNA]</scope>
    <source>
        <strain evidence="8 9">F16-60</strain>
    </source>
</reference>
<dbReference type="Proteomes" id="UP000319894">
    <property type="component" value="Unassembled WGS sequence"/>
</dbReference>
<accession>A0A554MXZ0</accession>
<protein>
    <recommendedName>
        <fullName evidence="7">Peptidase S8/S53 domain-containing protein</fullName>
    </recommendedName>
</protein>
<dbReference type="InterPro" id="IPR050131">
    <property type="entry name" value="Peptidase_S8_subtilisin-like"/>
</dbReference>
<dbReference type="PROSITE" id="PS51892">
    <property type="entry name" value="SUBTILASE"/>
    <property type="match status" value="1"/>
</dbReference>
<feature type="region of interest" description="Disordered" evidence="6">
    <location>
        <begin position="1"/>
        <end position="35"/>
    </location>
</feature>
<name>A0A554MXZ0_9EURY</name>
<dbReference type="AlphaFoldDB" id="A0A554MXZ0"/>
<proteinExistence type="inferred from homology"/>
<dbReference type="PROSITE" id="PS00136">
    <property type="entry name" value="SUBTILASE_ASP"/>
    <property type="match status" value="1"/>
</dbReference>
<feature type="compositionally biased region" description="Basic and acidic residues" evidence="6">
    <location>
        <begin position="23"/>
        <end position="35"/>
    </location>
</feature>
<dbReference type="GO" id="GO:0006508">
    <property type="term" value="P:proteolysis"/>
    <property type="evidence" value="ECO:0007669"/>
    <property type="project" value="UniProtKB-KW"/>
</dbReference>
<dbReference type="PRINTS" id="PR00723">
    <property type="entry name" value="SUBTILISIN"/>
</dbReference>
<keyword evidence="9" id="KW-1185">Reference proteome</keyword>
<dbReference type="InParanoid" id="A0A554MXZ0"/>
<dbReference type="PANTHER" id="PTHR43806:SF11">
    <property type="entry name" value="CEREVISIN-RELATED"/>
    <property type="match status" value="1"/>
</dbReference>
<dbReference type="RefSeq" id="WP_144262695.1">
    <property type="nucleotide sequence ID" value="NZ_QMDX01000009.1"/>
</dbReference>
<dbReference type="InterPro" id="IPR015500">
    <property type="entry name" value="Peptidase_S8_subtilisin-rel"/>
</dbReference>
<dbReference type="InterPro" id="IPR000209">
    <property type="entry name" value="Peptidase_S8/S53_dom"/>
</dbReference>
<dbReference type="InterPro" id="IPR036852">
    <property type="entry name" value="Peptidase_S8/S53_dom_sf"/>
</dbReference>
<evidence type="ECO:0000256" key="1">
    <source>
        <dbReference type="ARBA" id="ARBA00011073"/>
    </source>
</evidence>